<keyword evidence="5 6" id="KW-0067">ATP-binding</keyword>
<organism evidence="10 11">
    <name type="scientific">Cyclotella atomus</name>
    <dbReference type="NCBI Taxonomy" id="382360"/>
    <lineage>
        <taxon>Eukaryota</taxon>
        <taxon>Sar</taxon>
        <taxon>Stramenopiles</taxon>
        <taxon>Ochrophyta</taxon>
        <taxon>Bacillariophyta</taxon>
        <taxon>Coscinodiscophyceae</taxon>
        <taxon>Thalassiosirophycidae</taxon>
        <taxon>Stephanodiscales</taxon>
        <taxon>Stephanodiscaceae</taxon>
        <taxon>Cyclotella</taxon>
    </lineage>
</organism>
<dbReference type="SUPFAM" id="SSF56112">
    <property type="entry name" value="Protein kinase-like (PK-like)"/>
    <property type="match status" value="1"/>
</dbReference>
<dbReference type="InterPro" id="IPR011009">
    <property type="entry name" value="Kinase-like_dom_sf"/>
</dbReference>
<evidence type="ECO:0000313" key="10">
    <source>
        <dbReference type="EMBL" id="KAL3770939.1"/>
    </source>
</evidence>
<evidence type="ECO:0000259" key="9">
    <source>
        <dbReference type="PROSITE" id="PS50011"/>
    </source>
</evidence>
<dbReference type="PROSITE" id="PS00107">
    <property type="entry name" value="PROTEIN_KINASE_ATP"/>
    <property type="match status" value="1"/>
</dbReference>
<evidence type="ECO:0000256" key="1">
    <source>
        <dbReference type="ARBA" id="ARBA00022527"/>
    </source>
</evidence>
<feature type="compositionally biased region" description="Polar residues" evidence="8">
    <location>
        <begin position="8"/>
        <end position="39"/>
    </location>
</feature>
<evidence type="ECO:0000256" key="4">
    <source>
        <dbReference type="ARBA" id="ARBA00022777"/>
    </source>
</evidence>
<protein>
    <recommendedName>
        <fullName evidence="9">Protein kinase domain-containing protein</fullName>
    </recommendedName>
</protein>
<keyword evidence="4" id="KW-0418">Kinase</keyword>
<comment type="similarity">
    <text evidence="7">Belongs to the protein kinase superfamily.</text>
</comment>
<keyword evidence="2" id="KW-0808">Transferase</keyword>
<dbReference type="InterPro" id="IPR008271">
    <property type="entry name" value="Ser/Thr_kinase_AS"/>
</dbReference>
<dbReference type="InterPro" id="IPR050205">
    <property type="entry name" value="CDPK_Ser/Thr_kinases"/>
</dbReference>
<evidence type="ECO:0000313" key="11">
    <source>
        <dbReference type="Proteomes" id="UP001530400"/>
    </source>
</evidence>
<dbReference type="CDD" id="cd05117">
    <property type="entry name" value="STKc_CAMK"/>
    <property type="match status" value="1"/>
</dbReference>
<dbReference type="Proteomes" id="UP001530400">
    <property type="component" value="Unassembled WGS sequence"/>
</dbReference>
<gene>
    <name evidence="10" type="ORF">ACHAWO_002484</name>
</gene>
<keyword evidence="3 6" id="KW-0547">Nucleotide-binding</keyword>
<dbReference type="PROSITE" id="PS50011">
    <property type="entry name" value="PROTEIN_KINASE_DOM"/>
    <property type="match status" value="1"/>
</dbReference>
<feature type="region of interest" description="Disordered" evidence="8">
    <location>
        <begin position="1"/>
        <end position="55"/>
    </location>
</feature>
<dbReference type="Pfam" id="PF00069">
    <property type="entry name" value="Pkinase"/>
    <property type="match status" value="1"/>
</dbReference>
<evidence type="ECO:0000256" key="3">
    <source>
        <dbReference type="ARBA" id="ARBA00022741"/>
    </source>
</evidence>
<dbReference type="AlphaFoldDB" id="A0ABD3N5M4"/>
<evidence type="ECO:0000256" key="8">
    <source>
        <dbReference type="SAM" id="MobiDB-lite"/>
    </source>
</evidence>
<accession>A0ABD3N5M4</accession>
<keyword evidence="11" id="KW-1185">Reference proteome</keyword>
<name>A0ABD3N5M4_9STRA</name>
<dbReference type="FunFam" id="3.30.200.20:FF:000880">
    <property type="entry name" value="Predicted protein"/>
    <property type="match status" value="1"/>
</dbReference>
<dbReference type="PROSITE" id="PS00108">
    <property type="entry name" value="PROTEIN_KINASE_ST"/>
    <property type="match status" value="1"/>
</dbReference>
<dbReference type="GO" id="GO:0005524">
    <property type="term" value="F:ATP binding"/>
    <property type="evidence" value="ECO:0007669"/>
    <property type="project" value="UniProtKB-UniRule"/>
</dbReference>
<dbReference type="GO" id="GO:0004674">
    <property type="term" value="F:protein serine/threonine kinase activity"/>
    <property type="evidence" value="ECO:0007669"/>
    <property type="project" value="UniProtKB-KW"/>
</dbReference>
<dbReference type="EMBL" id="JALLPJ020001297">
    <property type="protein sequence ID" value="KAL3770939.1"/>
    <property type="molecule type" value="Genomic_DNA"/>
</dbReference>
<feature type="domain" description="Protein kinase" evidence="9">
    <location>
        <begin position="75"/>
        <end position="335"/>
    </location>
</feature>
<dbReference type="SMART" id="SM00220">
    <property type="entry name" value="S_TKc"/>
    <property type="match status" value="1"/>
</dbReference>
<dbReference type="Gene3D" id="3.30.200.20">
    <property type="entry name" value="Phosphorylase Kinase, domain 1"/>
    <property type="match status" value="1"/>
</dbReference>
<dbReference type="PANTHER" id="PTHR24349">
    <property type="entry name" value="SERINE/THREONINE-PROTEIN KINASE"/>
    <property type="match status" value="1"/>
</dbReference>
<evidence type="ECO:0000256" key="5">
    <source>
        <dbReference type="ARBA" id="ARBA00022840"/>
    </source>
</evidence>
<feature type="compositionally biased region" description="Basic and acidic residues" evidence="8">
    <location>
        <begin position="40"/>
        <end position="55"/>
    </location>
</feature>
<sequence length="397" mass="44320">MALKVHNRIQQTNSDSMVDAQLNPSKPNPTASKLVSSSPSDERETSQCKPDENTPRTDICTDAYSGLSDVECKYHIESNVLGEGHHGTVRKCTNRSTGKRHAVKSICKSAPSVNIKGIQREVTLLESINHERILQLDDVFEDSQYVHLVTELCAGGELFDKIVEKSSSTVGCFSEAEAARILHQLLDAVCYLHQNNVVHRDIKPENIMFETCDEDSNIKLIDFGLARKHTSGTPMSTIVGTPYYLAPEVLNKKYDKACDLWSCGVIAYILLCGYPPFNGANNKEVYDSVQRGIYYFPPDEWRNVSHAAKDFIARLLQTDPRRRMTADQALNHPWIVHHHLDRISAVKTIKHHESLPVVSNDDDSYASFVEVVLDGAVSLHNESIVCGINCTPTSMHC</sequence>
<evidence type="ECO:0000256" key="6">
    <source>
        <dbReference type="PROSITE-ProRule" id="PRU10141"/>
    </source>
</evidence>
<dbReference type="InterPro" id="IPR000719">
    <property type="entry name" value="Prot_kinase_dom"/>
</dbReference>
<evidence type="ECO:0000256" key="2">
    <source>
        <dbReference type="ARBA" id="ARBA00022679"/>
    </source>
</evidence>
<comment type="caution">
    <text evidence="10">The sequence shown here is derived from an EMBL/GenBank/DDBJ whole genome shotgun (WGS) entry which is preliminary data.</text>
</comment>
<dbReference type="InterPro" id="IPR017441">
    <property type="entry name" value="Protein_kinase_ATP_BS"/>
</dbReference>
<feature type="binding site" evidence="6">
    <location>
        <position position="108"/>
    </location>
    <ligand>
        <name>ATP</name>
        <dbReference type="ChEBI" id="CHEBI:30616"/>
    </ligand>
</feature>
<dbReference type="FunFam" id="1.10.510.10:FF:001413">
    <property type="entry name" value="Predicted protein"/>
    <property type="match status" value="1"/>
</dbReference>
<proteinExistence type="inferred from homology"/>
<dbReference type="Gene3D" id="1.10.510.10">
    <property type="entry name" value="Transferase(Phosphotransferase) domain 1"/>
    <property type="match status" value="1"/>
</dbReference>
<reference evidence="10 11" key="1">
    <citation type="submission" date="2024-10" db="EMBL/GenBank/DDBJ databases">
        <title>Updated reference genomes for cyclostephanoid diatoms.</title>
        <authorList>
            <person name="Roberts W.R."/>
            <person name="Alverson A.J."/>
        </authorList>
    </citation>
    <scope>NUCLEOTIDE SEQUENCE [LARGE SCALE GENOMIC DNA]</scope>
    <source>
        <strain evidence="10 11">AJA010-31</strain>
    </source>
</reference>
<evidence type="ECO:0000256" key="7">
    <source>
        <dbReference type="RuleBase" id="RU000304"/>
    </source>
</evidence>
<keyword evidence="1 7" id="KW-0723">Serine/threonine-protein kinase</keyword>